<evidence type="ECO:0000256" key="1">
    <source>
        <dbReference type="SAM" id="MobiDB-lite"/>
    </source>
</evidence>
<name>A0A7J6CPC2_9TELE</name>
<comment type="caution">
    <text evidence="2">The sequence shown here is derived from an EMBL/GenBank/DDBJ whole genome shotgun (WGS) entry which is preliminary data.</text>
</comment>
<dbReference type="Proteomes" id="UP000579812">
    <property type="component" value="Unassembled WGS sequence"/>
</dbReference>
<proteinExistence type="predicted"/>
<organism evidence="2 3">
    <name type="scientific">Onychostoma macrolepis</name>
    <dbReference type="NCBI Taxonomy" id="369639"/>
    <lineage>
        <taxon>Eukaryota</taxon>
        <taxon>Metazoa</taxon>
        <taxon>Chordata</taxon>
        <taxon>Craniata</taxon>
        <taxon>Vertebrata</taxon>
        <taxon>Euteleostomi</taxon>
        <taxon>Actinopterygii</taxon>
        <taxon>Neopterygii</taxon>
        <taxon>Teleostei</taxon>
        <taxon>Ostariophysi</taxon>
        <taxon>Cypriniformes</taxon>
        <taxon>Cyprinidae</taxon>
        <taxon>Acrossocheilinae</taxon>
        <taxon>Onychostoma</taxon>
    </lineage>
</organism>
<feature type="region of interest" description="Disordered" evidence="1">
    <location>
        <begin position="45"/>
        <end position="64"/>
    </location>
</feature>
<evidence type="ECO:0000313" key="2">
    <source>
        <dbReference type="EMBL" id="KAF4108924.1"/>
    </source>
</evidence>
<gene>
    <name evidence="2" type="ORF">G5714_009997</name>
</gene>
<dbReference type="AlphaFoldDB" id="A0A7J6CPC2"/>
<sequence>MATWSLRVRRLISPTPQALPLHGRNPGRRCTIRGHPKIRLALRRRGNRESYLTESEAHRNTAGEEKACPLQCVDHGATGGPTSGNPSACAALHVT</sequence>
<keyword evidence="3" id="KW-1185">Reference proteome</keyword>
<dbReference type="EMBL" id="JAAMOB010000009">
    <property type="protein sequence ID" value="KAF4108924.1"/>
    <property type="molecule type" value="Genomic_DNA"/>
</dbReference>
<reference evidence="2 3" key="1">
    <citation type="submission" date="2020-04" db="EMBL/GenBank/DDBJ databases">
        <title>Chromosome-level genome assembly of a cyprinid fish Onychostoma macrolepis by integration of Nanopore Sequencing, Bionano and Hi-C technology.</title>
        <authorList>
            <person name="Wang D."/>
        </authorList>
    </citation>
    <scope>NUCLEOTIDE SEQUENCE [LARGE SCALE GENOMIC DNA]</scope>
    <source>
        <strain evidence="2">SWU-2019</strain>
        <tissue evidence="2">Muscle</tissue>
    </source>
</reference>
<protein>
    <submittedName>
        <fullName evidence="2">Uncharacterized protein</fullName>
    </submittedName>
</protein>
<feature type="compositionally biased region" description="Basic and acidic residues" evidence="1">
    <location>
        <begin position="55"/>
        <end position="64"/>
    </location>
</feature>
<accession>A0A7J6CPC2</accession>
<evidence type="ECO:0000313" key="3">
    <source>
        <dbReference type="Proteomes" id="UP000579812"/>
    </source>
</evidence>